<dbReference type="InterPro" id="IPR007170">
    <property type="entry name" value="SpoVG"/>
</dbReference>
<feature type="region of interest" description="Disordered" evidence="1">
    <location>
        <begin position="80"/>
        <end position="105"/>
    </location>
</feature>
<proteinExistence type="predicted"/>
<dbReference type="SUPFAM" id="SSF160537">
    <property type="entry name" value="SpoVG-like"/>
    <property type="match status" value="1"/>
</dbReference>
<dbReference type="InterPro" id="IPR036751">
    <property type="entry name" value="SpoVG_sf"/>
</dbReference>
<dbReference type="GO" id="GO:0030435">
    <property type="term" value="P:sporulation resulting in formation of a cellular spore"/>
    <property type="evidence" value="ECO:0007669"/>
    <property type="project" value="InterPro"/>
</dbReference>
<reference evidence="2" key="1">
    <citation type="journal article" date="2015" name="Nature">
        <title>Complex archaea that bridge the gap between prokaryotes and eukaryotes.</title>
        <authorList>
            <person name="Spang A."/>
            <person name="Saw J.H."/>
            <person name="Jorgensen S.L."/>
            <person name="Zaremba-Niedzwiedzka K."/>
            <person name="Martijn J."/>
            <person name="Lind A.E."/>
            <person name="van Eijk R."/>
            <person name="Schleper C."/>
            <person name="Guy L."/>
            <person name="Ettema T.J."/>
        </authorList>
    </citation>
    <scope>NUCLEOTIDE SEQUENCE</scope>
</reference>
<accession>A0A0F9GYI1</accession>
<dbReference type="Gene3D" id="3.30.1120.40">
    <property type="entry name" value="Stage V sporulation protein G"/>
    <property type="match status" value="1"/>
</dbReference>
<dbReference type="Pfam" id="PF04026">
    <property type="entry name" value="SpoVG"/>
    <property type="match status" value="1"/>
</dbReference>
<evidence type="ECO:0000313" key="2">
    <source>
        <dbReference type="EMBL" id="KKM03869.1"/>
    </source>
</evidence>
<protein>
    <recommendedName>
        <fullName evidence="3">SpoVG family protein</fullName>
    </recommendedName>
</protein>
<organism evidence="2">
    <name type="scientific">marine sediment metagenome</name>
    <dbReference type="NCBI Taxonomy" id="412755"/>
    <lineage>
        <taxon>unclassified sequences</taxon>
        <taxon>metagenomes</taxon>
        <taxon>ecological metagenomes</taxon>
    </lineage>
</organism>
<evidence type="ECO:0000256" key="1">
    <source>
        <dbReference type="SAM" id="MobiDB-lite"/>
    </source>
</evidence>
<comment type="caution">
    <text evidence="2">The sequence shown here is derived from an EMBL/GenBank/DDBJ whole genome shotgun (WGS) entry which is preliminary data.</text>
</comment>
<dbReference type="AlphaFoldDB" id="A0A0F9GYI1"/>
<dbReference type="EMBL" id="LAZR01016585">
    <property type="protein sequence ID" value="KKM03869.1"/>
    <property type="molecule type" value="Genomic_DNA"/>
</dbReference>
<evidence type="ECO:0008006" key="3">
    <source>
        <dbReference type="Google" id="ProtNLM"/>
    </source>
</evidence>
<gene>
    <name evidence="2" type="ORF">LCGC14_1770100</name>
</gene>
<name>A0A0F9GYI1_9ZZZZ</name>
<sequence length="105" mass="11697">MKVEKFKPYDGEKVKGFFSVRTKDGFLIAGFKLITTEKGTFIGFPSKQAGAKYLQTVYGTKKSKEQLLVLALAEQAKQRENADNGAPAALWQAPVDEETKFGQEY</sequence>